<name>A0AAD4FH51_9PLEO</name>
<reference evidence="2" key="1">
    <citation type="submission" date="2021-07" db="EMBL/GenBank/DDBJ databases">
        <title>Genome Resource of American Ginseng Black Spot Pathogen Alternaria panax.</title>
        <authorList>
            <person name="Qiu C."/>
            <person name="Wang W."/>
            <person name="Liu Z."/>
        </authorList>
    </citation>
    <scope>NUCLEOTIDE SEQUENCE</scope>
    <source>
        <strain evidence="2">BNCC115425</strain>
    </source>
</reference>
<dbReference type="EMBL" id="JAANER010000005">
    <property type="protein sequence ID" value="KAG9189908.1"/>
    <property type="molecule type" value="Genomic_DNA"/>
</dbReference>
<keyword evidence="3" id="KW-1185">Reference proteome</keyword>
<sequence>MEVTIRIFKEAFTIAFKYYGKGLPSLLHPGSAGEYVVARSISLDMATVYSSKGWDIDALQYISNQFLEWEKTGTTSVEDLYRRAGLRSMATRVKKEASRVDENKKWMEEKINKGEQERKRVEREEQDFQADQAVDVAQLMMCQGRDTGCYDVCVFAGVMVEVVVVVVRRWL</sequence>
<organism evidence="2 3">
    <name type="scientific">Alternaria panax</name>
    <dbReference type="NCBI Taxonomy" id="48097"/>
    <lineage>
        <taxon>Eukaryota</taxon>
        <taxon>Fungi</taxon>
        <taxon>Dikarya</taxon>
        <taxon>Ascomycota</taxon>
        <taxon>Pezizomycotina</taxon>
        <taxon>Dothideomycetes</taxon>
        <taxon>Pleosporomycetidae</taxon>
        <taxon>Pleosporales</taxon>
        <taxon>Pleosporineae</taxon>
        <taxon>Pleosporaceae</taxon>
        <taxon>Alternaria</taxon>
        <taxon>Alternaria sect. Panax</taxon>
    </lineage>
</organism>
<proteinExistence type="predicted"/>
<feature type="coiled-coil region" evidence="1">
    <location>
        <begin position="104"/>
        <end position="131"/>
    </location>
</feature>
<dbReference type="AlphaFoldDB" id="A0AAD4FH51"/>
<evidence type="ECO:0000313" key="3">
    <source>
        <dbReference type="Proteomes" id="UP001199106"/>
    </source>
</evidence>
<protein>
    <submittedName>
        <fullName evidence="2">Uncharacterized protein</fullName>
    </submittedName>
</protein>
<accession>A0AAD4FH51</accession>
<gene>
    <name evidence="2" type="ORF">G6011_06776</name>
</gene>
<evidence type="ECO:0000256" key="1">
    <source>
        <dbReference type="SAM" id="Coils"/>
    </source>
</evidence>
<keyword evidence="1" id="KW-0175">Coiled coil</keyword>
<comment type="caution">
    <text evidence="2">The sequence shown here is derived from an EMBL/GenBank/DDBJ whole genome shotgun (WGS) entry which is preliminary data.</text>
</comment>
<dbReference type="Proteomes" id="UP001199106">
    <property type="component" value="Unassembled WGS sequence"/>
</dbReference>
<evidence type="ECO:0000313" key="2">
    <source>
        <dbReference type="EMBL" id="KAG9189908.1"/>
    </source>
</evidence>